<dbReference type="SUPFAM" id="SSF64288">
    <property type="entry name" value="Chorismate lyase-like"/>
    <property type="match status" value="1"/>
</dbReference>
<gene>
    <name evidence="4" type="ORF">A4G17_03145</name>
    <name evidence="5" type="ORF">EDC49_1658</name>
</gene>
<dbReference type="KEGG" id="fcl:A4G17_03145"/>
<dbReference type="AlphaFoldDB" id="A0AAE7C1W2"/>
<organism evidence="4 7">
    <name type="scientific">Frederiksenia canicola</name>
    <dbReference type="NCBI Taxonomy" id="123824"/>
    <lineage>
        <taxon>Bacteria</taxon>
        <taxon>Pseudomonadati</taxon>
        <taxon>Pseudomonadota</taxon>
        <taxon>Gammaproteobacteria</taxon>
        <taxon>Pasteurellales</taxon>
        <taxon>Pasteurellaceae</taxon>
        <taxon>Frederiksenia</taxon>
    </lineage>
</organism>
<evidence type="ECO:0000313" key="4">
    <source>
        <dbReference type="EMBL" id="QIM64514.1"/>
    </source>
</evidence>
<protein>
    <submittedName>
        <fullName evidence="4">4-hydroxybenzoate synthetase</fullName>
    </submittedName>
    <submittedName>
        <fullName evidence="5">Chorismate lyase</fullName>
    </submittedName>
</protein>
<dbReference type="EMBL" id="CP015029">
    <property type="protein sequence ID" value="QIM64514.1"/>
    <property type="molecule type" value="Genomic_DNA"/>
</dbReference>
<reference evidence="5 6" key="2">
    <citation type="submission" date="2018-11" db="EMBL/GenBank/DDBJ databases">
        <title>Genomic Encyclopedia of Type Strains, Phase IV (KMG-IV): sequencing the most valuable type-strain genomes for metagenomic binning, comparative biology and taxonomic classification.</title>
        <authorList>
            <person name="Goeker M."/>
        </authorList>
    </citation>
    <scope>NUCLEOTIDE SEQUENCE [LARGE SCALE GENOMIC DNA]</scope>
    <source>
        <strain evidence="5 6">DSM 25797</strain>
    </source>
</reference>
<dbReference type="PANTHER" id="PTHR38683">
    <property type="entry name" value="CHORISMATE PYRUVATE-LYASE"/>
    <property type="match status" value="1"/>
</dbReference>
<evidence type="ECO:0000256" key="2">
    <source>
        <dbReference type="ARBA" id="ARBA00022688"/>
    </source>
</evidence>
<name>A0AAE7C1W2_9PAST</name>
<dbReference type="GO" id="GO:0006744">
    <property type="term" value="P:ubiquinone biosynthetic process"/>
    <property type="evidence" value="ECO:0007669"/>
    <property type="project" value="UniProtKB-KW"/>
</dbReference>
<accession>A0AAE7C1W2</accession>
<evidence type="ECO:0000313" key="5">
    <source>
        <dbReference type="EMBL" id="RPE91866.1"/>
    </source>
</evidence>
<dbReference type="PANTHER" id="PTHR38683:SF1">
    <property type="entry name" value="CHORISMATE PYRUVATE-LYASE"/>
    <property type="match status" value="1"/>
</dbReference>
<keyword evidence="1" id="KW-0963">Cytoplasm</keyword>
<evidence type="ECO:0000313" key="6">
    <source>
        <dbReference type="Proteomes" id="UP000276901"/>
    </source>
</evidence>
<evidence type="ECO:0000256" key="1">
    <source>
        <dbReference type="ARBA" id="ARBA00022490"/>
    </source>
</evidence>
<keyword evidence="6" id="KW-1185">Reference proteome</keyword>
<dbReference type="GO" id="GO:0005829">
    <property type="term" value="C:cytosol"/>
    <property type="evidence" value="ECO:0007669"/>
    <property type="project" value="TreeGrafter"/>
</dbReference>
<evidence type="ECO:0000313" key="7">
    <source>
        <dbReference type="Proteomes" id="UP000502287"/>
    </source>
</evidence>
<sequence length="173" mass="20276">MRNESQLLLYRNILAKPEQPEASGQLPPNICKWLQHTDSLTQKLQQICQKLTVEITLQGWQAVSSEWKELEWRVDSTAWIREVILKGDDDPWIFAQTRLPKHTVDKVAQAVLTLGEQPIGLWLFQQQPRRLALSWWQDPQTGLYARRSLLTIDDYPLEIKELFLKPFKFPSVE</sequence>
<keyword evidence="2" id="KW-0831">Ubiquinone biosynthesis</keyword>
<dbReference type="Gene3D" id="3.40.1410.10">
    <property type="entry name" value="Chorismate lyase-like"/>
    <property type="match status" value="1"/>
</dbReference>
<dbReference type="EMBL" id="RKQT01000004">
    <property type="protein sequence ID" value="RPE91866.1"/>
    <property type="molecule type" value="Genomic_DNA"/>
</dbReference>
<reference evidence="4 7" key="1">
    <citation type="submission" date="2016-03" db="EMBL/GenBank/DDBJ databases">
        <authorList>
            <person name="Hansen M.J."/>
            <person name="Bojesen A.M."/>
            <person name="Planet P."/>
        </authorList>
    </citation>
    <scope>NUCLEOTIDE SEQUENCE [LARGE SCALE GENOMIC DNA]</scope>
    <source>
        <strain evidence="4 7">HPA 21</strain>
    </source>
</reference>
<keyword evidence="3 5" id="KW-0456">Lyase</keyword>
<dbReference type="RefSeq" id="WP_123957279.1">
    <property type="nucleotide sequence ID" value="NZ_CP015029.1"/>
</dbReference>
<dbReference type="Proteomes" id="UP000502287">
    <property type="component" value="Chromosome"/>
</dbReference>
<dbReference type="Pfam" id="PF04345">
    <property type="entry name" value="Chor_lyase"/>
    <property type="match status" value="1"/>
</dbReference>
<dbReference type="InterPro" id="IPR007440">
    <property type="entry name" value="Chorismate--pyruvate_lyase"/>
</dbReference>
<proteinExistence type="predicted"/>
<dbReference type="GO" id="GO:0008813">
    <property type="term" value="F:chorismate lyase activity"/>
    <property type="evidence" value="ECO:0007669"/>
    <property type="project" value="InterPro"/>
</dbReference>
<dbReference type="InterPro" id="IPR028978">
    <property type="entry name" value="Chorismate_lyase_/UTRA_dom_sf"/>
</dbReference>
<evidence type="ECO:0000256" key="3">
    <source>
        <dbReference type="ARBA" id="ARBA00023239"/>
    </source>
</evidence>
<dbReference type="Proteomes" id="UP000276901">
    <property type="component" value="Unassembled WGS sequence"/>
</dbReference>